<dbReference type="EMBL" id="JAYWIO010000004">
    <property type="protein sequence ID" value="KAK7268188.1"/>
    <property type="molecule type" value="Genomic_DNA"/>
</dbReference>
<feature type="region of interest" description="Disordered" evidence="1">
    <location>
        <begin position="1"/>
        <end position="32"/>
    </location>
</feature>
<comment type="caution">
    <text evidence="2">The sequence shown here is derived from an EMBL/GenBank/DDBJ whole genome shotgun (WGS) entry which is preliminary data.</text>
</comment>
<dbReference type="Proteomes" id="UP001372338">
    <property type="component" value="Unassembled WGS sequence"/>
</dbReference>
<sequence>MSSSSHSSPSSSKVASSPSSIDESSHEHASEPVPPTISFCILPAVPLPCVDPASSKGHRDRIALSPPVRLFPLPPVSAAFSDAHGSSAVIPAAHVDLVDDEDTSSPVAAVSVPLDAVGSGASVPGSPSFSSAHAAADIPLSPPVVHIPSTPSPEPLGDLALTDPVITDVEPVSVVGVESTPATTDADPCGAILTSVPVVVTADILADVVTATTASDGDDVVPAPFPVVADIDAPTEVIVSSVVPNEGVTDAPLLAPLRPVLYHLTVWFCFVGTTLSLIQ</sequence>
<keyword evidence="3" id="KW-1185">Reference proteome</keyword>
<feature type="compositionally biased region" description="Low complexity" evidence="1">
    <location>
        <begin position="1"/>
        <end position="22"/>
    </location>
</feature>
<dbReference type="AlphaFoldDB" id="A0AAN9FAH8"/>
<name>A0AAN9FAH8_CROPI</name>
<gene>
    <name evidence="2" type="ORF">RIF29_20879</name>
</gene>
<protein>
    <submittedName>
        <fullName evidence="2">Uncharacterized protein</fullName>
    </submittedName>
</protein>
<evidence type="ECO:0000313" key="2">
    <source>
        <dbReference type="EMBL" id="KAK7268188.1"/>
    </source>
</evidence>
<proteinExistence type="predicted"/>
<organism evidence="2 3">
    <name type="scientific">Crotalaria pallida</name>
    <name type="common">Smooth rattlebox</name>
    <name type="synonym">Crotalaria striata</name>
    <dbReference type="NCBI Taxonomy" id="3830"/>
    <lineage>
        <taxon>Eukaryota</taxon>
        <taxon>Viridiplantae</taxon>
        <taxon>Streptophyta</taxon>
        <taxon>Embryophyta</taxon>
        <taxon>Tracheophyta</taxon>
        <taxon>Spermatophyta</taxon>
        <taxon>Magnoliopsida</taxon>
        <taxon>eudicotyledons</taxon>
        <taxon>Gunneridae</taxon>
        <taxon>Pentapetalae</taxon>
        <taxon>rosids</taxon>
        <taxon>fabids</taxon>
        <taxon>Fabales</taxon>
        <taxon>Fabaceae</taxon>
        <taxon>Papilionoideae</taxon>
        <taxon>50 kb inversion clade</taxon>
        <taxon>genistoids sensu lato</taxon>
        <taxon>core genistoids</taxon>
        <taxon>Crotalarieae</taxon>
        <taxon>Crotalaria</taxon>
    </lineage>
</organism>
<accession>A0AAN9FAH8</accession>
<evidence type="ECO:0000256" key="1">
    <source>
        <dbReference type="SAM" id="MobiDB-lite"/>
    </source>
</evidence>
<evidence type="ECO:0000313" key="3">
    <source>
        <dbReference type="Proteomes" id="UP001372338"/>
    </source>
</evidence>
<reference evidence="2 3" key="1">
    <citation type="submission" date="2024-01" db="EMBL/GenBank/DDBJ databases">
        <title>The genomes of 5 underutilized Papilionoideae crops provide insights into root nodulation and disease resistanc.</title>
        <authorList>
            <person name="Yuan L."/>
        </authorList>
    </citation>
    <scope>NUCLEOTIDE SEQUENCE [LARGE SCALE GENOMIC DNA]</scope>
    <source>
        <strain evidence="2">ZHUSHIDOU_FW_LH</strain>
        <tissue evidence="2">Leaf</tissue>
    </source>
</reference>